<dbReference type="KEGG" id="mros:EHO51_03695"/>
<protein>
    <submittedName>
        <fullName evidence="1">Uncharacterized protein</fullName>
    </submittedName>
</protein>
<dbReference type="RefSeq" id="WP_124737756.1">
    <property type="nucleotide sequence ID" value="NZ_CP034086.1"/>
</dbReference>
<sequence>MTNNQRIQQALEAIRTFPDKHPSLMKSHHFLFDLPIDNNVTGCEYILMGINPGETDADWTLAPRDLGEIYPTEASSSYDFRVAKKIEKNRSAKNWDTRSRKLLGTSDIFYTELFFWSSPDRSKLEAQFGRLKDLKKDVLSFCKEQNEVMFEERQPKAVVVSGLGDMDIVSDLYGLVPLNDGSLDLKSGGARLLIAKTDGTRPWFFLPHLSGSFGFSGERMAMIREHMRGI</sequence>
<name>A0A3G8M1V9_9HYPH</name>
<organism evidence="1 2">
    <name type="scientific">Methylocystis rosea</name>
    <dbReference type="NCBI Taxonomy" id="173366"/>
    <lineage>
        <taxon>Bacteria</taxon>
        <taxon>Pseudomonadati</taxon>
        <taxon>Pseudomonadota</taxon>
        <taxon>Alphaproteobacteria</taxon>
        <taxon>Hyphomicrobiales</taxon>
        <taxon>Methylocystaceae</taxon>
        <taxon>Methylocystis</taxon>
    </lineage>
</organism>
<proteinExistence type="predicted"/>
<accession>A0A3G8M1V9</accession>
<dbReference type="Proteomes" id="UP000273982">
    <property type="component" value="Chromosome"/>
</dbReference>
<dbReference type="EMBL" id="CP034086">
    <property type="protein sequence ID" value="AZG75911.1"/>
    <property type="molecule type" value="Genomic_DNA"/>
</dbReference>
<dbReference type="AlphaFoldDB" id="A0A3G8M1V9"/>
<evidence type="ECO:0000313" key="2">
    <source>
        <dbReference type="Proteomes" id="UP000273982"/>
    </source>
</evidence>
<evidence type="ECO:0000313" key="1">
    <source>
        <dbReference type="EMBL" id="AZG75911.1"/>
    </source>
</evidence>
<gene>
    <name evidence="1" type="ORF">EHO51_03695</name>
</gene>
<reference evidence="1 2" key="1">
    <citation type="submission" date="2018-11" db="EMBL/GenBank/DDBJ databases">
        <title>Genome squencing of methanotrophic bacteria isolated from alkaline groundwater in Korea.</title>
        <authorList>
            <person name="Nguyen L.N."/>
        </authorList>
    </citation>
    <scope>NUCLEOTIDE SEQUENCE [LARGE SCALE GENOMIC DNA]</scope>
    <source>
        <strain evidence="1 2">GW6</strain>
    </source>
</reference>